<dbReference type="PANTHER" id="PTHR47634">
    <property type="entry name" value="PROTEIN KINASE DOMAIN-CONTAINING PROTEIN-RELATED"/>
    <property type="match status" value="1"/>
</dbReference>
<keyword evidence="2 10" id="KW-0723">Serine/threonine-protein kinase</keyword>
<evidence type="ECO:0000256" key="1">
    <source>
        <dbReference type="ARBA" id="ARBA00012513"/>
    </source>
</evidence>
<evidence type="ECO:0000256" key="3">
    <source>
        <dbReference type="ARBA" id="ARBA00022679"/>
    </source>
</evidence>
<dbReference type="PROSITE" id="PS50011">
    <property type="entry name" value="PROTEIN_KINASE_DOM"/>
    <property type="match status" value="1"/>
</dbReference>
<evidence type="ECO:0000256" key="5">
    <source>
        <dbReference type="ARBA" id="ARBA00022777"/>
    </source>
</evidence>
<evidence type="ECO:0000256" key="9">
    <source>
        <dbReference type="PROSITE-ProRule" id="PRU10141"/>
    </source>
</evidence>
<evidence type="ECO:0000259" key="11">
    <source>
        <dbReference type="PROSITE" id="PS50011"/>
    </source>
</evidence>
<dbReference type="PROSITE" id="PS00108">
    <property type="entry name" value="PROTEIN_KINASE_ST"/>
    <property type="match status" value="1"/>
</dbReference>
<reference evidence="13" key="1">
    <citation type="submission" date="2016-02" db="EMBL/GenBank/DDBJ databases">
        <title>Draft genome sequence of Microdochium bolleyi, a fungal endophyte of beachgrass.</title>
        <authorList>
            <consortium name="DOE Joint Genome Institute"/>
            <person name="David A.S."/>
            <person name="May G."/>
            <person name="Haridas S."/>
            <person name="Lim J."/>
            <person name="Wang M."/>
            <person name="Labutti K."/>
            <person name="Lipzen A."/>
            <person name="Barry K."/>
            <person name="Grigoriev I.V."/>
        </authorList>
    </citation>
    <scope>NUCLEOTIDE SEQUENCE [LARGE SCALE GENOMIC DNA]</scope>
    <source>
        <strain evidence="13">J235TASD1</strain>
    </source>
</reference>
<dbReference type="Gene3D" id="1.10.510.10">
    <property type="entry name" value="Transferase(Phosphotransferase) domain 1"/>
    <property type="match status" value="1"/>
</dbReference>
<organism evidence="12 13">
    <name type="scientific">Microdochium bolleyi</name>
    <dbReference type="NCBI Taxonomy" id="196109"/>
    <lineage>
        <taxon>Eukaryota</taxon>
        <taxon>Fungi</taxon>
        <taxon>Dikarya</taxon>
        <taxon>Ascomycota</taxon>
        <taxon>Pezizomycotina</taxon>
        <taxon>Sordariomycetes</taxon>
        <taxon>Xylariomycetidae</taxon>
        <taxon>Xylariales</taxon>
        <taxon>Microdochiaceae</taxon>
        <taxon>Microdochium</taxon>
    </lineage>
</organism>
<dbReference type="InterPro" id="IPR000719">
    <property type="entry name" value="Prot_kinase_dom"/>
</dbReference>
<accession>A0A136ILU4</accession>
<feature type="non-terminal residue" evidence="12">
    <location>
        <position position="1"/>
    </location>
</feature>
<protein>
    <recommendedName>
        <fullName evidence="1">non-specific serine/threonine protein kinase</fullName>
        <ecNumber evidence="1">2.7.11.1</ecNumber>
    </recommendedName>
</protein>
<dbReference type="AlphaFoldDB" id="A0A136ILU4"/>
<proteinExistence type="inferred from homology"/>
<keyword evidence="13" id="KW-1185">Reference proteome</keyword>
<dbReference type="PROSITE" id="PS00107">
    <property type="entry name" value="PROTEIN_KINASE_ATP"/>
    <property type="match status" value="1"/>
</dbReference>
<name>A0A136ILU4_9PEZI</name>
<dbReference type="PANTHER" id="PTHR47634:SF9">
    <property type="entry name" value="PROTEIN KINASE DOMAIN-CONTAINING PROTEIN-RELATED"/>
    <property type="match status" value="1"/>
</dbReference>
<feature type="binding site" evidence="9">
    <location>
        <position position="90"/>
    </location>
    <ligand>
        <name>ATP</name>
        <dbReference type="ChEBI" id="CHEBI:30616"/>
    </ligand>
</feature>
<dbReference type="GO" id="GO:0004674">
    <property type="term" value="F:protein serine/threonine kinase activity"/>
    <property type="evidence" value="ECO:0007669"/>
    <property type="project" value="UniProtKB-KW"/>
</dbReference>
<dbReference type="InterPro" id="IPR051334">
    <property type="entry name" value="SRPK"/>
</dbReference>
<evidence type="ECO:0000256" key="8">
    <source>
        <dbReference type="ARBA" id="ARBA00048679"/>
    </source>
</evidence>
<feature type="domain" description="Protein kinase" evidence="11">
    <location>
        <begin position="61"/>
        <end position="406"/>
    </location>
</feature>
<dbReference type="GO" id="GO:0050684">
    <property type="term" value="P:regulation of mRNA processing"/>
    <property type="evidence" value="ECO:0007669"/>
    <property type="project" value="TreeGrafter"/>
</dbReference>
<dbReference type="SMART" id="SM00220">
    <property type="entry name" value="S_TKc"/>
    <property type="match status" value="1"/>
</dbReference>
<keyword evidence="6 9" id="KW-0067">ATP-binding</keyword>
<evidence type="ECO:0000256" key="4">
    <source>
        <dbReference type="ARBA" id="ARBA00022741"/>
    </source>
</evidence>
<gene>
    <name evidence="12" type="ORF">Micbo1qcDRAFT_220059</name>
</gene>
<dbReference type="InterPro" id="IPR017441">
    <property type="entry name" value="Protein_kinase_ATP_BS"/>
</dbReference>
<keyword evidence="4 9" id="KW-0547">Nucleotide-binding</keyword>
<dbReference type="Pfam" id="PF00069">
    <property type="entry name" value="Pkinase"/>
    <property type="match status" value="1"/>
</dbReference>
<dbReference type="STRING" id="196109.A0A136ILU4"/>
<dbReference type="InterPro" id="IPR011009">
    <property type="entry name" value="Kinase-like_dom_sf"/>
</dbReference>
<sequence length="412" mass="46833">MVSLLGWLPRLGRAWKPLDFAQASRFVRLPTEQLIDEERLPGYTASQYYPVRLGEVIKDQYQIVGKLGFGASSTVWLARDLARRRHVALKLFVHAKSIGAQLDNEVQIYNRISLANKNHPGRTAVRELLDSFDVSGPDGSHRCLVHLPLWDSLLAFIHRNPEGKLPAIIVAGVLRQLFVALDYLHTECKIIHTDIKADNIMFSIEDESVFETFEQAELDNPSPRKEVDGRTIYTCRELPRPRRYGVPMLCDFGSAVPGDEEHSEDCQPAVYRAPEVILEAPWGYKIDIWNAGCMVWDIFQGFHLFSGYDPEHETYRSRAHLSEMIALLGPPPLSVLSQGRDTSKYFTNTGDFSADISIPKPTKLGDIEYRLEGESKERFLAMMDRMLQWDAAKRSSAAELAKDEWIHKQLHG</sequence>
<evidence type="ECO:0000256" key="10">
    <source>
        <dbReference type="RuleBase" id="RU000304"/>
    </source>
</evidence>
<keyword evidence="5 12" id="KW-0418">Kinase</keyword>
<dbReference type="Proteomes" id="UP000070501">
    <property type="component" value="Unassembled WGS sequence"/>
</dbReference>
<dbReference type="InterPro" id="IPR008271">
    <property type="entry name" value="Ser/Thr_kinase_AS"/>
</dbReference>
<evidence type="ECO:0000256" key="6">
    <source>
        <dbReference type="ARBA" id="ARBA00022840"/>
    </source>
</evidence>
<evidence type="ECO:0000313" key="13">
    <source>
        <dbReference type="Proteomes" id="UP000070501"/>
    </source>
</evidence>
<evidence type="ECO:0000256" key="7">
    <source>
        <dbReference type="ARBA" id="ARBA00047899"/>
    </source>
</evidence>
<dbReference type="GO" id="GO:0005524">
    <property type="term" value="F:ATP binding"/>
    <property type="evidence" value="ECO:0007669"/>
    <property type="project" value="UniProtKB-UniRule"/>
</dbReference>
<dbReference type="GO" id="GO:0000245">
    <property type="term" value="P:spliceosomal complex assembly"/>
    <property type="evidence" value="ECO:0007669"/>
    <property type="project" value="TreeGrafter"/>
</dbReference>
<dbReference type="OrthoDB" id="5979581at2759"/>
<comment type="catalytic activity">
    <reaction evidence="7">
        <text>L-threonyl-[protein] + ATP = O-phospho-L-threonyl-[protein] + ADP + H(+)</text>
        <dbReference type="Rhea" id="RHEA:46608"/>
        <dbReference type="Rhea" id="RHEA-COMP:11060"/>
        <dbReference type="Rhea" id="RHEA-COMP:11605"/>
        <dbReference type="ChEBI" id="CHEBI:15378"/>
        <dbReference type="ChEBI" id="CHEBI:30013"/>
        <dbReference type="ChEBI" id="CHEBI:30616"/>
        <dbReference type="ChEBI" id="CHEBI:61977"/>
        <dbReference type="ChEBI" id="CHEBI:456216"/>
        <dbReference type="EC" id="2.7.11.1"/>
    </reaction>
</comment>
<dbReference type="EMBL" id="KQ964272">
    <property type="protein sequence ID" value="KXJ85936.1"/>
    <property type="molecule type" value="Genomic_DNA"/>
</dbReference>
<evidence type="ECO:0000313" key="12">
    <source>
        <dbReference type="EMBL" id="KXJ85936.1"/>
    </source>
</evidence>
<dbReference type="GO" id="GO:0005634">
    <property type="term" value="C:nucleus"/>
    <property type="evidence" value="ECO:0007669"/>
    <property type="project" value="TreeGrafter"/>
</dbReference>
<dbReference type="InParanoid" id="A0A136ILU4"/>
<dbReference type="EC" id="2.7.11.1" evidence="1"/>
<keyword evidence="3" id="KW-0808">Transferase</keyword>
<comment type="similarity">
    <text evidence="10">Belongs to the protein kinase superfamily.</text>
</comment>
<evidence type="ECO:0000256" key="2">
    <source>
        <dbReference type="ARBA" id="ARBA00022527"/>
    </source>
</evidence>
<dbReference type="GO" id="GO:0005737">
    <property type="term" value="C:cytoplasm"/>
    <property type="evidence" value="ECO:0007669"/>
    <property type="project" value="TreeGrafter"/>
</dbReference>
<comment type="catalytic activity">
    <reaction evidence="8">
        <text>L-seryl-[protein] + ATP = O-phospho-L-seryl-[protein] + ADP + H(+)</text>
        <dbReference type="Rhea" id="RHEA:17989"/>
        <dbReference type="Rhea" id="RHEA-COMP:9863"/>
        <dbReference type="Rhea" id="RHEA-COMP:11604"/>
        <dbReference type="ChEBI" id="CHEBI:15378"/>
        <dbReference type="ChEBI" id="CHEBI:29999"/>
        <dbReference type="ChEBI" id="CHEBI:30616"/>
        <dbReference type="ChEBI" id="CHEBI:83421"/>
        <dbReference type="ChEBI" id="CHEBI:456216"/>
        <dbReference type="EC" id="2.7.11.1"/>
    </reaction>
</comment>
<dbReference type="Gene3D" id="3.30.200.20">
    <property type="entry name" value="Phosphorylase Kinase, domain 1"/>
    <property type="match status" value="1"/>
</dbReference>
<dbReference type="SUPFAM" id="SSF56112">
    <property type="entry name" value="Protein kinase-like (PK-like)"/>
    <property type="match status" value="1"/>
</dbReference>